<evidence type="ECO:0000313" key="1">
    <source>
        <dbReference type="EMBL" id="KAG6971307.1"/>
    </source>
</evidence>
<dbReference type="Proteomes" id="UP000709295">
    <property type="component" value="Unassembled WGS sequence"/>
</dbReference>
<dbReference type="AlphaFoldDB" id="A0A8J5J1V6"/>
<reference evidence="1" key="1">
    <citation type="submission" date="2021-01" db="EMBL/GenBank/DDBJ databases">
        <title>Phytophthora aleatoria, a newly-described species from Pinus radiata is distinct from Phytophthora cactorum isolates based on comparative genomics.</title>
        <authorList>
            <person name="Mcdougal R."/>
            <person name="Panda P."/>
            <person name="Williams N."/>
            <person name="Studholme D.J."/>
        </authorList>
    </citation>
    <scope>NUCLEOTIDE SEQUENCE</scope>
    <source>
        <strain evidence="1">NZFS 4037</strain>
    </source>
</reference>
<sequence length="89" mass="10316">MTMAGPRANIVHSPDFESAVAIPAAQDAEEDENESFVERFRKKRRLIQQEQQYELLRSIPPNLEHRRKFFLAWLKRLSGTSATAYSQLP</sequence>
<dbReference type="EMBL" id="JAENGY010000160">
    <property type="protein sequence ID" value="KAG6971307.1"/>
    <property type="molecule type" value="Genomic_DNA"/>
</dbReference>
<accession>A0A8J5J1V6</accession>
<gene>
    <name evidence="1" type="ORF">JG688_00004468</name>
</gene>
<comment type="caution">
    <text evidence="1">The sequence shown here is derived from an EMBL/GenBank/DDBJ whole genome shotgun (WGS) entry which is preliminary data.</text>
</comment>
<evidence type="ECO:0000313" key="2">
    <source>
        <dbReference type="Proteomes" id="UP000709295"/>
    </source>
</evidence>
<proteinExistence type="predicted"/>
<organism evidence="1 2">
    <name type="scientific">Phytophthora aleatoria</name>
    <dbReference type="NCBI Taxonomy" id="2496075"/>
    <lineage>
        <taxon>Eukaryota</taxon>
        <taxon>Sar</taxon>
        <taxon>Stramenopiles</taxon>
        <taxon>Oomycota</taxon>
        <taxon>Peronosporomycetes</taxon>
        <taxon>Peronosporales</taxon>
        <taxon>Peronosporaceae</taxon>
        <taxon>Phytophthora</taxon>
    </lineage>
</organism>
<name>A0A8J5J1V6_9STRA</name>
<keyword evidence="2" id="KW-1185">Reference proteome</keyword>
<protein>
    <submittedName>
        <fullName evidence="1">Uncharacterized protein</fullName>
    </submittedName>
</protein>